<dbReference type="Pfam" id="PF20700">
    <property type="entry name" value="Mutator"/>
    <property type="match status" value="1"/>
</dbReference>
<dbReference type="InterPro" id="IPR049012">
    <property type="entry name" value="Mutator_transp_dom"/>
</dbReference>
<sequence length="105" mass="11602">MAECTKEVNEHLNVSYLTSDGDSKAFAGLKSVQKGHCEPLKDIRHLSLSMKRQISNAPFSSTAFSGRNKSALQNRFASDVKARCVAELTEAVQPEVPEKSNAWNY</sequence>
<comment type="caution">
    <text evidence="2">The sequence shown here is derived from an EMBL/GenBank/DDBJ whole genome shotgun (WGS) entry which is preliminary data.</text>
</comment>
<evidence type="ECO:0000313" key="3">
    <source>
        <dbReference type="Proteomes" id="UP001186944"/>
    </source>
</evidence>
<organism evidence="2 3">
    <name type="scientific">Pinctada imbricata</name>
    <name type="common">Atlantic pearl-oyster</name>
    <name type="synonym">Pinctada martensii</name>
    <dbReference type="NCBI Taxonomy" id="66713"/>
    <lineage>
        <taxon>Eukaryota</taxon>
        <taxon>Metazoa</taxon>
        <taxon>Spiralia</taxon>
        <taxon>Lophotrochozoa</taxon>
        <taxon>Mollusca</taxon>
        <taxon>Bivalvia</taxon>
        <taxon>Autobranchia</taxon>
        <taxon>Pteriomorphia</taxon>
        <taxon>Pterioida</taxon>
        <taxon>Pterioidea</taxon>
        <taxon>Pteriidae</taxon>
        <taxon>Pinctada</taxon>
    </lineage>
</organism>
<feature type="domain" description="Mutator-like transposase" evidence="1">
    <location>
        <begin position="3"/>
        <end position="92"/>
    </location>
</feature>
<dbReference type="EMBL" id="VSWD01000009">
    <property type="protein sequence ID" value="KAK3092626.1"/>
    <property type="molecule type" value="Genomic_DNA"/>
</dbReference>
<name>A0AA88XUD5_PINIB</name>
<keyword evidence="3" id="KW-1185">Reference proteome</keyword>
<evidence type="ECO:0000313" key="2">
    <source>
        <dbReference type="EMBL" id="KAK3092626.1"/>
    </source>
</evidence>
<accession>A0AA88XUD5</accession>
<protein>
    <recommendedName>
        <fullName evidence="1">Mutator-like transposase domain-containing protein</fullName>
    </recommendedName>
</protein>
<dbReference type="AlphaFoldDB" id="A0AA88XUD5"/>
<reference evidence="2" key="1">
    <citation type="submission" date="2019-08" db="EMBL/GenBank/DDBJ databases">
        <title>The improved chromosome-level genome for the pearl oyster Pinctada fucata martensii using PacBio sequencing and Hi-C.</title>
        <authorList>
            <person name="Zheng Z."/>
        </authorList>
    </citation>
    <scope>NUCLEOTIDE SEQUENCE</scope>
    <source>
        <strain evidence="2">ZZ-2019</strain>
        <tissue evidence="2">Adductor muscle</tissue>
    </source>
</reference>
<dbReference type="Proteomes" id="UP001186944">
    <property type="component" value="Unassembled WGS sequence"/>
</dbReference>
<evidence type="ECO:0000259" key="1">
    <source>
        <dbReference type="Pfam" id="PF20700"/>
    </source>
</evidence>
<gene>
    <name evidence="2" type="ORF">FSP39_005115</name>
</gene>
<proteinExistence type="predicted"/>